<name>A0ABQ4T3Q6_METOR</name>
<keyword evidence="2" id="KW-1185">Reference proteome</keyword>
<protein>
    <submittedName>
        <fullName evidence="1">Uncharacterized protein</fullName>
    </submittedName>
</protein>
<comment type="caution">
    <text evidence="1">The sequence shown here is derived from an EMBL/GenBank/DDBJ whole genome shotgun (WGS) entry which is preliminary data.</text>
</comment>
<dbReference type="RefSeq" id="WP_238310234.1">
    <property type="nucleotide sequence ID" value="NZ_BPQV01000003.1"/>
</dbReference>
<reference evidence="1" key="2">
    <citation type="submission" date="2021-08" db="EMBL/GenBank/DDBJ databases">
        <authorList>
            <person name="Tani A."/>
            <person name="Ola A."/>
            <person name="Ogura Y."/>
            <person name="Katsura K."/>
            <person name="Hayashi T."/>
        </authorList>
    </citation>
    <scope>NUCLEOTIDE SEQUENCE</scope>
    <source>
        <strain evidence="1">NBRC 15689</strain>
    </source>
</reference>
<sequence>MVYQLEPTGRASFSVRLNGVEAATLYFDAAAADGPEWALTANVEWFRTEPQLPRPFRRFTHTFETLAVACAFLGVAEPPPLSPFSAAEIGTLLIEALHAVRAPLDLTPAQRDAIGRLLIERLRPDLSFHPDQQVAA</sequence>
<proteinExistence type="predicted"/>
<reference evidence="1" key="1">
    <citation type="journal article" date="2021" name="Front. Microbiol.">
        <title>Comprehensive Comparative Genomics and Phenotyping of Methylobacterium Species.</title>
        <authorList>
            <person name="Alessa O."/>
            <person name="Ogura Y."/>
            <person name="Fujitani Y."/>
            <person name="Takami H."/>
            <person name="Hayashi T."/>
            <person name="Sahin N."/>
            <person name="Tani A."/>
        </authorList>
    </citation>
    <scope>NUCLEOTIDE SEQUENCE</scope>
    <source>
        <strain evidence="1">NBRC 15689</strain>
    </source>
</reference>
<evidence type="ECO:0000313" key="1">
    <source>
        <dbReference type="EMBL" id="GJE26265.1"/>
    </source>
</evidence>
<dbReference type="Proteomes" id="UP001055156">
    <property type="component" value="Unassembled WGS sequence"/>
</dbReference>
<accession>A0ABQ4T3Q6</accession>
<evidence type="ECO:0000313" key="2">
    <source>
        <dbReference type="Proteomes" id="UP001055156"/>
    </source>
</evidence>
<gene>
    <name evidence="1" type="ORF">LKMONMHP_1114</name>
</gene>
<dbReference type="EMBL" id="BPQV01000003">
    <property type="protein sequence ID" value="GJE26265.1"/>
    <property type="molecule type" value="Genomic_DNA"/>
</dbReference>
<organism evidence="1 2">
    <name type="scientific">Methylobacterium organophilum</name>
    <dbReference type="NCBI Taxonomy" id="410"/>
    <lineage>
        <taxon>Bacteria</taxon>
        <taxon>Pseudomonadati</taxon>
        <taxon>Pseudomonadota</taxon>
        <taxon>Alphaproteobacteria</taxon>
        <taxon>Hyphomicrobiales</taxon>
        <taxon>Methylobacteriaceae</taxon>
        <taxon>Methylobacterium</taxon>
    </lineage>
</organism>